<dbReference type="NCBIfam" id="NF003417">
    <property type="entry name" value="PRK04813.1"/>
    <property type="match status" value="5"/>
</dbReference>
<dbReference type="InterPro" id="IPR009081">
    <property type="entry name" value="PP-bd_ACP"/>
</dbReference>
<dbReference type="InterPro" id="IPR023213">
    <property type="entry name" value="CAT-like_dom_sf"/>
</dbReference>
<dbReference type="InterPro" id="IPR006162">
    <property type="entry name" value="Ppantetheine_attach_site"/>
</dbReference>
<dbReference type="CDD" id="cd05931">
    <property type="entry name" value="FAAL"/>
    <property type="match status" value="1"/>
</dbReference>
<protein>
    <submittedName>
        <fullName evidence="8">Amino acid adenylation domain-containing protein</fullName>
    </submittedName>
</protein>
<feature type="domain" description="Carrier" evidence="7">
    <location>
        <begin position="3769"/>
        <end position="3844"/>
    </location>
</feature>
<feature type="domain" description="Carrier" evidence="7">
    <location>
        <begin position="1656"/>
        <end position="1731"/>
    </location>
</feature>
<sequence length="4951" mass="532984">MYANNSVVDVIRRNVSERGAAVSYEFLADAGGVDTELSMIEIDRRARAIAVSLLERAKPGARVMLLYPPGEHFVVGFVATLYAGMVAVPVYPPDPMRVARTLPRLRAVVRSSRAEIVLSDSLVQAFTHELFDQAPELARLPWVVTEEAMLEGADDWRRPALTSDSIALLQYTSGSTGTPRGVVVTHQNLLSNGSAIAHNFGLSTDDLTVSWLPFYHDMGLLGGVLQPMLSGMSNVLMSPLEFMRRPLRWLEAIASRGATVSGGPNFAFDLCVNKSTPAERENLDLSSWRVAFCGAEPVHHRTLERFAEAFAGSGFDRSALLPCYGLAEATLFVAGAGRGSGAHSTRIDRAALEQGRAEPLADGDRVVSSGGVAVGHELTVVDPGSGERVAPGGVGELWLRGTSVASGYWEDEAATDATFGARLADDPRPYLRTGDLGFVLDDQVYVTGRLKEMMVVRGRNLYAHDLEGTAVAASKWARPGCGAAFSVETGNGEECVILHEVAAATPEEELPRIADAIAAAVQHEHGIALFDVVLLSARSLAKTSSGKIQRLAGRTAYTAGQVEGELYRRATAAPARRGQRQLTFPSRAELLALSREQRVDEIERALSLFGRGEGDTPATMVAELDLDSLAAVDLAFRIEEQLGAVTDPSLLLQPTSLREVAAAIEERTRTFPEAPVRQDSGQRGGAVPLSAGQQSLLFMRELEGPDCRQNVSVAVRLREPVDVAVLSAAVRRLGTRHPILTSSFGTDGSRRAHLIDPAVPFELDVVDLTGETEPVLRARVDECALAPFDIEHGDVARAKLFTGCGAPVLALAQHHAITDFWSVVTLLDELATVYGDLLHDRTSELAEPVGYEEFVRWQQDYERSAQWQADERYWLDLLAGDVQAPTLPVRERQQPDKGIASHRVTVDAELLAELERVAGDSGTTVFSVLMAAFEVLVAAHSGARDFVVGATTAGRPEARFRNTLGYFANTIPVRAEPGAHTSVTELIRSTGQQLRQSLGHQHFPVSRLVELLRAQGNTSAAINTAVVFERPHNAIADDVTSVLFGAGRDTAVLGDLGLEPFPAGELATQFDITLHAIPADGGLLAHMLVRSDRFDEALAGQLGRQFLDLLEQIVAHGESPVSALRLAGTTESLSRADVPARTLPGITSVHELFEATADRTPDAIALAAGAAELTYAQVERAANRLAHRLRQDGLGPEDTVGLCLERSPELIVAMLAVMKSGAAFVPLDPTLPRTRLADMVGDARCARILCHAATADLAGSLGAATRVEEEPGAGLPEDRPALLTTGDNLAYVIFTSGSTGRPKGVQIEHRSLLSYLLSFLDAFDVEEGDRVLQFAPLTFDPCLEEIFSAWTRGATLVQRDESVLGSPERFWAWCEEQRLTLLDIPTAFFHVLVTALEAGAQVPSALRSILIGGEAAHPDKLAQWFASDRGHVELYNRWGTTETTVCSTVARLGPESGQVSRARDVSIGADMTDAVIHVLDAELRPVADGLVGEAYIGGVGVGRGYASAPRKTAERFVPDPFATEPGRRLYATGDLVRRSADGELRYVGRADQQVKVRGYRIELGEVDVALRRHPEVAEAAVVASRGAGETELIAAVTGDGISPDGLRDWLNRELPSYMIPSRLLVLDRIPLTSNGKVDAHALRELALEASRSAGTADMSPVESRLAAIWCEVLEVAGVGPDEDFFARGGHSLRAADLSTRVRREFGVQPPLRMFFESVTVRAQAARIAELVATAPADVRADAAPAAVEPALSLGQRRLWFLEKFAPGSCAYVVPGVLRLYGELDQAVLRGALDAIVERHPALRTGFKDEGGRPVPFVGTGLACPFEVLDRTAVTPARREAELAGLVDSHVRQPFGLDEPPLLRAALVEFGPDEHALLLAFHHIVSDGRSMEIIAGELAELYAHGSGAGDGEPPAVVHEYAQWAVDESARLASAEGRRGLEFWTGHLSGAPLALDLPFDRPRPAVQTFDGMRVPLTLSQADSDLLRSLARDQRATVFMTLAACMSSTLSRLTGQERVVIGVPDANRTADGAYDDVVGFFVNTVPFCFEVPGGATGRGLVDRARATTLEAMPFKWVPFSAIVEASGQDRDPSRSPLFQAILDVRSGALPSPALPGLRVETAPLYTGTAKTDLTFEITDDGGPLTGWLEFNSDLFRPETAQLIARLFGETARAMARRPDERVETVSAAALDHWPSEPDTERQPDTFWAQFERIADSRTDTVALEGTESALTYGELRTRVDQVARVIARRFAVRPGDVVAVGVEPSVEAVVAVLAAQRCGAAYLPIDPAYPAERKDFMLADSGARGLVTRDLVEEALREAPAQPEAEDEALPQADPDAPAYLMYTSGSTGRPKGVLVSHRALANLTATQARVFGIDADSRMLQFASLSFDASVWEIFSTLAAGGTLCVVDREHALVGEALAGVLAERAVSVCLLPPSVIASLPVRELPRLKTLVSGGEACRAELVEQWQPGRRFVNAYGPTECTVVITAAECEPGRPASLGAVLPGGTAYILDAELRPVVTGAVGELYVGGAGLALGYHDRPALTADHFLPDPFSGVAGARMYRTGDLVRLRADGTLDYCGRRDSQIKLRGYRIEPAEIESVLLALPGVRQAVVRGADGVLVAHVESTEPELTPQTLAKLCAAELPPHMVPAAFVVRGELPRLPGGKIDPGRLGRPRRADFAHADFAEPETETERIVGRVWAQVLDVDVVGAADDFFTIGGHSLLATVITSQVGEELGREVPLRALFEAPVLRDYAALCDAAAARDTSRGIVSHASTGSGAPLSVMQERLWLLEEIENGSGRNATTGRYHLAGAIRLTGELDEAALQRAVTRLVDRHTTLRTVVSHHEGVLTQTVLDGADVTLSPTEPTGATAEERVAEALALVEREAAEPMDLATGPLLRVRLLQLGHDDAVLVLTLHHIVGDGWSMEILKRDLTHFYVEETGHEPSTPLPPLKATYEQFSRWQRHELDSGGLDASVAYWCEQLDALPPLTLPISRGGSEPAAPRGHRVRASVTPELREAMERLAAESGATLFMVLAATLQLTLGRLAGQRDFAIGVPIAGRRHREVEDLIGFFINSLVLRADLSGDPTFAELLERVRTTTLDAYEHQDVPFETLVGKLAPERDLTTTPLFQVYLNLLNIPPHQAELPGLTVDTFAVPDLGAKFDLTFYVDPAQPGLSLDLMYAADRFDEATMHELLAQWSRVIEQVVADSGSPIDSLRLDTPMARRELPDPAAPLDTTWYGSVVEQFERRAAREPRRIAISEPGQELTYGDLAWATAALSGLLTQQGVAKGDVVAIYGERSASLVWAILSVLRTGASFAILDPSYPADRIADCLAVARPRAFLQLEGAGAVPLAVDNALQELSLRCRFELPSGLENARHLVPQGAEPADAVQVGPQDCAYIAFTSGSTGKPKGIRGAHGSLTHFVPWMVETFGLRETDRYSLLSGISHDPLHREVFTPLVTGATICVPDRLDVETPGRLAQWYRTAQVSVSHLTPPMARLFDQLSVAPGTLPLLERVFFLGDTLTSRDVRAITRMAGSATCVNLYGSTETQRAVGYYVVPAAHGIADTDPGVTYPLGRGMKDVQLLVLNEAGQQAGIGEPGEIVIRSPHLSLGYAHDEPLTAAKFVRGPFGDAEGDRMYRTGDLGRYLPDGSVTPLGRADNQVKIRGYRVETDEVQHVICAAPDVQDALVMARADASGENSLIAYVVARPGAKVAGNEVKAFVRDRLPDYMVPAFVVALDAFPLTPNRKIDRAALPEPSSVTDGHEDGPRSPLTPTEELVAGLWQDVLGAPKVGPEGNFFNLGGHSLMATQVVSRIRRVFGCEIALRTLFEKQTVRELAAYIDGVAGGGVAGGGSVAEPVVALPRTGPLPASYGQERLWFLDQLEGDTGAYNSTTVVRMRGPLDTEALSATLDELVARHEVLRTRLVMDDGRVSQIVEPAGEVTMPLTLVDLSGEPPESAERRWPRLVDEAARHRFDLAVAPLEQATLIRLSAEDHVFVLTVHHVVADGWGLQIVVRDFAALYRAHRQGTASPLPELEVQYADWSSWQRDRVEGGDHQAQLDFWCETLAEPAPLLEFPAQRPRPAAMTNRGLTVRRLIDAELVGGVRQVGREHNATLFMTLLAAFNCQLHRYSGAADIAVATPVSTRSVEIEDVVGFFVNTIVFRNKLSTEESFTELLERVRSTTLAAYANQDVPFDRVVDALQPSRNLSMSPLFQVMFTLHNAPYSEIDLGDLRLERLHAPAGTAKFDLSLDLAEEKDGLHATLELNGDLFDEATGEQLLDHFEVLLGSIVAAPRRAVADLELRSATEAAAQDALSAGPPAFTPRTTTEALEHWARHTPDAPAVIDGSTVWTYRELRDRVAALADRLSTATTGPEPAVVVCAGRSARHIAAALACGAVGATYVPVSPAVPDRRIATMLDRLGEVVAVTDDEQAARVAALLGEARGTRLVLDDSASADRPLDAHTTHPAQRAYVIFTSGTTGEPKGVEIEQAGLLNHLELMAHDLELSSGDVIAQTASQSFDISVWQMLVAVTRGATTVVSDDATSRDSEALLALVRDRGVTVLQLVPGMIRALLEHAGRAGWEGADAGDLASLRFLIATGEALPPDLAADWLRRFPGIPMVNAYGPAECSDDTHLAVLTTPPPTDRAVPLGSPVAGVTSYVLDAQGRRLPFGVPGELAIGGPVVGRGYLGDPRATARRFVPDPYAAVPGGRLYLTGDRVRLHADGRLEFLGRLDDQLKIRGFRIEAGEVETALCELPAVREAAVVLRDCDGEPTLVACVVGTERDPAVLAAAVGTRLPRYMVPTGYVFADRLPRTPNGKVDRAALQRDDVIVERVRRRFEELSGPTERLVASVFEELLGTPAVGALDDFFTLGGHSLLATRLVAELAAQTDIELPLRTVFEQPTVRGVAQALEELQMAGLSEAELLELEVLLDGVTDDQARELLAAGEERDA</sequence>
<organism evidence="8 9">
    <name type="scientific">Streptomyces kaempferi</name>
    <dbReference type="NCBI Taxonomy" id="333725"/>
    <lineage>
        <taxon>Bacteria</taxon>
        <taxon>Bacillati</taxon>
        <taxon>Actinomycetota</taxon>
        <taxon>Actinomycetes</taxon>
        <taxon>Kitasatosporales</taxon>
        <taxon>Streptomycetaceae</taxon>
        <taxon>Streptomyces</taxon>
    </lineage>
</organism>
<proteinExistence type="predicted"/>
<dbReference type="EMBL" id="JBHTMM010000011">
    <property type="protein sequence ID" value="MFD1306506.1"/>
    <property type="molecule type" value="Genomic_DNA"/>
</dbReference>
<evidence type="ECO:0000256" key="3">
    <source>
        <dbReference type="ARBA" id="ARBA00022553"/>
    </source>
</evidence>
<dbReference type="Gene3D" id="2.30.38.10">
    <property type="entry name" value="Luciferase, Domain 3"/>
    <property type="match status" value="1"/>
</dbReference>
<accession>A0ABW3XBJ5</accession>
<dbReference type="SUPFAM" id="SSF56801">
    <property type="entry name" value="Acetyl-CoA synthetase-like"/>
    <property type="match status" value="5"/>
</dbReference>
<keyword evidence="9" id="KW-1185">Reference proteome</keyword>
<evidence type="ECO:0000259" key="7">
    <source>
        <dbReference type="PROSITE" id="PS50075"/>
    </source>
</evidence>
<evidence type="ECO:0000313" key="8">
    <source>
        <dbReference type="EMBL" id="MFD1306506.1"/>
    </source>
</evidence>
<dbReference type="Gene3D" id="1.10.1200.10">
    <property type="entry name" value="ACP-like"/>
    <property type="match status" value="4"/>
</dbReference>
<keyword evidence="5" id="KW-0443">Lipid metabolism</keyword>
<feature type="region of interest" description="Disordered" evidence="6">
    <location>
        <begin position="3751"/>
        <end position="3771"/>
    </location>
</feature>
<dbReference type="InterPro" id="IPR025110">
    <property type="entry name" value="AMP-bd_C"/>
</dbReference>
<dbReference type="Gene3D" id="3.40.50.12780">
    <property type="entry name" value="N-terminal domain of ligase-like"/>
    <property type="match status" value="4"/>
</dbReference>
<evidence type="ECO:0000256" key="4">
    <source>
        <dbReference type="ARBA" id="ARBA00022832"/>
    </source>
</evidence>
<reference evidence="9" key="1">
    <citation type="journal article" date="2019" name="Int. J. Syst. Evol. Microbiol.">
        <title>The Global Catalogue of Microorganisms (GCM) 10K type strain sequencing project: providing services to taxonomists for standard genome sequencing and annotation.</title>
        <authorList>
            <consortium name="The Broad Institute Genomics Platform"/>
            <consortium name="The Broad Institute Genome Sequencing Center for Infectious Disease"/>
            <person name="Wu L."/>
            <person name="Ma J."/>
        </authorList>
    </citation>
    <scope>NUCLEOTIDE SEQUENCE [LARGE SCALE GENOMIC DNA]</scope>
    <source>
        <strain evidence="9">CGMCC 4.7020</strain>
    </source>
</reference>
<keyword evidence="4" id="KW-0276">Fatty acid metabolism</keyword>
<feature type="domain" description="Carrier" evidence="7">
    <location>
        <begin position="2684"/>
        <end position="2759"/>
    </location>
</feature>
<dbReference type="Pfam" id="PF13193">
    <property type="entry name" value="AMP-binding_C"/>
    <property type="match status" value="4"/>
</dbReference>
<dbReference type="InterPro" id="IPR036736">
    <property type="entry name" value="ACP-like_sf"/>
</dbReference>
<dbReference type="InterPro" id="IPR029058">
    <property type="entry name" value="AB_hydrolase_fold"/>
</dbReference>
<dbReference type="CDD" id="cd19531">
    <property type="entry name" value="LCL_NRPS-like"/>
    <property type="match status" value="3"/>
</dbReference>
<dbReference type="InterPro" id="IPR020806">
    <property type="entry name" value="PKS_PP-bd"/>
</dbReference>
<dbReference type="SMART" id="SM00823">
    <property type="entry name" value="PKS_PP"/>
    <property type="match status" value="5"/>
</dbReference>
<dbReference type="InterPro" id="IPR040097">
    <property type="entry name" value="FAAL/FAAC"/>
</dbReference>
<name>A0ABW3XBJ5_9ACTN</name>
<dbReference type="Pfam" id="PF00668">
    <property type="entry name" value="Condensation"/>
    <property type="match status" value="4"/>
</dbReference>
<dbReference type="InterPro" id="IPR042099">
    <property type="entry name" value="ANL_N_sf"/>
</dbReference>
<dbReference type="InterPro" id="IPR020845">
    <property type="entry name" value="AMP-binding_CS"/>
</dbReference>
<dbReference type="Gene3D" id="3.40.50.980">
    <property type="match status" value="2"/>
</dbReference>
<evidence type="ECO:0000256" key="2">
    <source>
        <dbReference type="ARBA" id="ARBA00022450"/>
    </source>
</evidence>
<dbReference type="InterPro" id="IPR010071">
    <property type="entry name" value="AA_adenyl_dom"/>
</dbReference>
<dbReference type="Gene3D" id="3.30.559.10">
    <property type="entry name" value="Chloramphenicol acetyltransferase-like domain"/>
    <property type="match status" value="4"/>
</dbReference>
<dbReference type="NCBIfam" id="TIGR01733">
    <property type="entry name" value="AA-adenyl-dom"/>
    <property type="match status" value="4"/>
</dbReference>
<dbReference type="Gene3D" id="3.30.559.30">
    <property type="entry name" value="Nonribosomal peptide synthetase, condensation domain"/>
    <property type="match status" value="4"/>
</dbReference>
<feature type="domain" description="Carrier" evidence="7">
    <location>
        <begin position="593"/>
        <end position="668"/>
    </location>
</feature>
<dbReference type="Proteomes" id="UP001597058">
    <property type="component" value="Unassembled WGS sequence"/>
</dbReference>
<dbReference type="PROSITE" id="PS00012">
    <property type="entry name" value="PHOSPHOPANTETHEINE"/>
    <property type="match status" value="1"/>
</dbReference>
<dbReference type="PANTHER" id="PTHR45527:SF1">
    <property type="entry name" value="FATTY ACID SYNTHASE"/>
    <property type="match status" value="1"/>
</dbReference>
<dbReference type="InterPro" id="IPR001242">
    <property type="entry name" value="Condensation_dom"/>
</dbReference>
<feature type="domain" description="Carrier" evidence="7">
    <location>
        <begin position="4840"/>
        <end position="4915"/>
    </location>
</feature>
<comment type="cofactor">
    <cofactor evidence="1">
        <name>pantetheine 4'-phosphate</name>
        <dbReference type="ChEBI" id="CHEBI:47942"/>
    </cofactor>
</comment>
<evidence type="ECO:0000313" key="9">
    <source>
        <dbReference type="Proteomes" id="UP001597058"/>
    </source>
</evidence>
<dbReference type="RefSeq" id="WP_381234858.1">
    <property type="nucleotide sequence ID" value="NZ_JBHSKH010000023.1"/>
</dbReference>
<dbReference type="PROSITE" id="PS00455">
    <property type="entry name" value="AMP_BINDING"/>
    <property type="match status" value="5"/>
</dbReference>
<dbReference type="InterPro" id="IPR000873">
    <property type="entry name" value="AMP-dep_synth/lig_dom"/>
</dbReference>
<evidence type="ECO:0000256" key="1">
    <source>
        <dbReference type="ARBA" id="ARBA00001957"/>
    </source>
</evidence>
<dbReference type="CDD" id="cd05930">
    <property type="entry name" value="A_NRPS"/>
    <property type="match status" value="4"/>
</dbReference>
<keyword evidence="3" id="KW-0597">Phosphoprotein</keyword>
<evidence type="ECO:0000256" key="5">
    <source>
        <dbReference type="ARBA" id="ARBA00023098"/>
    </source>
</evidence>
<dbReference type="PROSITE" id="PS50075">
    <property type="entry name" value="CARRIER"/>
    <property type="match status" value="5"/>
</dbReference>
<dbReference type="Pfam" id="PF00550">
    <property type="entry name" value="PP-binding"/>
    <property type="match status" value="5"/>
</dbReference>
<gene>
    <name evidence="8" type="ORF">ACFQ5X_11720</name>
</gene>
<evidence type="ECO:0000256" key="6">
    <source>
        <dbReference type="SAM" id="MobiDB-lite"/>
    </source>
</evidence>
<dbReference type="SUPFAM" id="SSF52777">
    <property type="entry name" value="CoA-dependent acyltransferases"/>
    <property type="match status" value="8"/>
</dbReference>
<dbReference type="PANTHER" id="PTHR45527">
    <property type="entry name" value="NONRIBOSOMAL PEPTIDE SYNTHETASE"/>
    <property type="match status" value="1"/>
</dbReference>
<dbReference type="SUPFAM" id="SSF47336">
    <property type="entry name" value="ACP-like"/>
    <property type="match status" value="5"/>
</dbReference>
<comment type="caution">
    <text evidence="8">The sequence shown here is derived from an EMBL/GenBank/DDBJ whole genome shotgun (WGS) entry which is preliminary data.</text>
</comment>
<dbReference type="Pfam" id="PF00501">
    <property type="entry name" value="AMP-binding"/>
    <property type="match status" value="5"/>
</dbReference>
<dbReference type="Gene3D" id="3.40.50.1820">
    <property type="entry name" value="alpha/beta hydrolase"/>
    <property type="match status" value="1"/>
</dbReference>
<dbReference type="Gene3D" id="3.30.300.30">
    <property type="match status" value="5"/>
</dbReference>
<keyword evidence="2" id="KW-0596">Phosphopantetheine</keyword>
<dbReference type="InterPro" id="IPR045851">
    <property type="entry name" value="AMP-bd_C_sf"/>
</dbReference>